<keyword evidence="5 10" id="KW-0145">Chemotaxis</keyword>
<evidence type="ECO:0000313" key="13">
    <source>
        <dbReference type="Proteomes" id="UP000275663"/>
    </source>
</evidence>
<gene>
    <name evidence="12" type="ORF">EJN92_08820</name>
</gene>
<protein>
    <recommendedName>
        <fullName evidence="3 10">Protein phosphatase CheZ</fullName>
        <ecNumber evidence="10">3.1.3.-</ecNumber>
    </recommendedName>
    <alternativeName>
        <fullName evidence="9 10">Chemotaxis protein CheZ</fullName>
    </alternativeName>
</protein>
<keyword evidence="13" id="KW-1185">Reference proteome</keyword>
<dbReference type="GO" id="GO:0004721">
    <property type="term" value="F:phosphoprotein phosphatase activity"/>
    <property type="evidence" value="ECO:0007669"/>
    <property type="project" value="UniProtKB-KW"/>
</dbReference>
<dbReference type="Gene3D" id="1.10.287.500">
    <property type="entry name" value="Helix hairpin bin"/>
    <property type="match status" value="1"/>
</dbReference>
<dbReference type="GO" id="GO:0097588">
    <property type="term" value="P:archaeal or bacterial-type flagellum-dependent cell motility"/>
    <property type="evidence" value="ECO:0007669"/>
    <property type="project" value="UniProtKB-KW"/>
</dbReference>
<keyword evidence="6 10" id="KW-0283">Flagellar rotation</keyword>
<proteinExistence type="inferred from homology"/>
<dbReference type="SUPFAM" id="SSF75708">
    <property type="entry name" value="Chemotaxis phosphatase CheZ"/>
    <property type="match status" value="1"/>
</dbReference>
<feature type="site" description="Enhances dephosphorylation of CheY-P" evidence="11">
    <location>
        <position position="149"/>
    </location>
</feature>
<dbReference type="InterPro" id="IPR050992">
    <property type="entry name" value="CheZ_family_phosphatases"/>
</dbReference>
<dbReference type="GO" id="GO:0050920">
    <property type="term" value="P:regulation of chemotaxis"/>
    <property type="evidence" value="ECO:0007669"/>
    <property type="project" value="InterPro"/>
</dbReference>
<reference evidence="12 13" key="1">
    <citation type="journal article" date="2011" name="Int. J. Syst. Evol. Microbiol.">
        <title>Description of Undibacterium oligocarboniphilum sp. nov., isolated from purified water, and Undibacterium pigrum strain CCUG 49012 as the type strain of Undibacterium parvum sp. nov., and emended descriptions of the genus Undibacterium and the species Undibacterium pigrum.</title>
        <authorList>
            <person name="Eder W."/>
            <person name="Wanner G."/>
            <person name="Ludwig W."/>
            <person name="Busse H.J."/>
            <person name="Ziemke-Kageler F."/>
            <person name="Lang E."/>
        </authorList>
    </citation>
    <scope>NUCLEOTIDE SEQUENCE [LARGE SCALE GENOMIC DNA]</scope>
    <source>
        <strain evidence="12 13">DSM 23061</strain>
    </source>
</reference>
<accession>A0A3Q9BRL9</accession>
<evidence type="ECO:0000256" key="3">
    <source>
        <dbReference type="ARBA" id="ARBA00018484"/>
    </source>
</evidence>
<keyword evidence="7 10" id="KW-0378">Hydrolase</keyword>
<evidence type="ECO:0000256" key="1">
    <source>
        <dbReference type="ARBA" id="ARBA00004496"/>
    </source>
</evidence>
<comment type="similarity">
    <text evidence="2 10">Belongs to the CheZ family.</text>
</comment>
<dbReference type="GO" id="GO:0005737">
    <property type="term" value="C:cytoplasm"/>
    <property type="evidence" value="ECO:0007669"/>
    <property type="project" value="UniProtKB-SubCell"/>
</dbReference>
<dbReference type="AlphaFoldDB" id="A0A3Q9BRL9"/>
<organism evidence="12 13">
    <name type="scientific">Undibacterium parvum</name>
    <dbReference type="NCBI Taxonomy" id="401471"/>
    <lineage>
        <taxon>Bacteria</taxon>
        <taxon>Pseudomonadati</taxon>
        <taxon>Pseudomonadota</taxon>
        <taxon>Betaproteobacteria</taxon>
        <taxon>Burkholderiales</taxon>
        <taxon>Oxalobacteraceae</taxon>
        <taxon>Undibacterium</taxon>
    </lineage>
</organism>
<evidence type="ECO:0000256" key="10">
    <source>
        <dbReference type="PIRNR" id="PIRNR002884"/>
    </source>
</evidence>
<sequence length="212" mass="22671">MSDAATAVSNAAADNPDMMFKGLGHVVRALYDALTTVGADGIVAEASNEFPSARERLHHVATLTENAANTVLGKVEETLPIQKKISEGAAEMERLWNAQDLETLSKEELLALGKQTKEFISFTHNSGDLMQQVLSDIMMAQDFQDLTGQLIKKVVSLLARTETDLLQLLVSGAPAGMISSIKQEEMLAGPGAVGGVLMDQENVDDLLADLGF</sequence>
<keyword evidence="4 10" id="KW-0963">Cytoplasm</keyword>
<evidence type="ECO:0000256" key="6">
    <source>
        <dbReference type="ARBA" id="ARBA00022779"/>
    </source>
</evidence>
<dbReference type="PANTHER" id="PTHR43693:SF1">
    <property type="entry name" value="PROTEIN PHOSPHATASE CHEZ"/>
    <property type="match status" value="1"/>
</dbReference>
<evidence type="ECO:0000256" key="8">
    <source>
        <dbReference type="ARBA" id="ARBA00022912"/>
    </source>
</evidence>
<dbReference type="GO" id="GO:0009288">
    <property type="term" value="C:bacterial-type flagellum"/>
    <property type="evidence" value="ECO:0007669"/>
    <property type="project" value="InterPro"/>
</dbReference>
<dbReference type="Pfam" id="PF04344">
    <property type="entry name" value="CheZ"/>
    <property type="match status" value="1"/>
</dbReference>
<evidence type="ECO:0000313" key="12">
    <source>
        <dbReference type="EMBL" id="AZP12090.1"/>
    </source>
</evidence>
<dbReference type="InterPro" id="IPR007439">
    <property type="entry name" value="Chemotax_Pase_CheZ"/>
</dbReference>
<dbReference type="RefSeq" id="WP_126127472.1">
    <property type="nucleotide sequence ID" value="NZ_CP034464.1"/>
</dbReference>
<dbReference type="OrthoDB" id="9773007at2"/>
<dbReference type="Proteomes" id="UP000275663">
    <property type="component" value="Chromosome"/>
</dbReference>
<dbReference type="PANTHER" id="PTHR43693">
    <property type="entry name" value="PROTEIN PHOSPHATASE CHEZ"/>
    <property type="match status" value="1"/>
</dbReference>
<dbReference type="GO" id="GO:0006935">
    <property type="term" value="P:chemotaxis"/>
    <property type="evidence" value="ECO:0007669"/>
    <property type="project" value="UniProtKB-KW"/>
</dbReference>
<comment type="function">
    <text evidence="10">Plays an important role in bacterial chemotaxis signal transduction pathway by accelerating the dephosphorylation of phosphorylated CheY (CheY-P).</text>
</comment>
<dbReference type="EC" id="3.1.3.-" evidence="10"/>
<evidence type="ECO:0000256" key="2">
    <source>
        <dbReference type="ARBA" id="ARBA00005908"/>
    </source>
</evidence>
<comment type="subcellular location">
    <subcellularLocation>
        <location evidence="1 10">Cytoplasm</location>
    </subcellularLocation>
</comment>
<evidence type="ECO:0000256" key="4">
    <source>
        <dbReference type="ARBA" id="ARBA00022490"/>
    </source>
</evidence>
<comment type="subunit">
    <text evidence="10">Homodimer.</text>
</comment>
<evidence type="ECO:0000256" key="9">
    <source>
        <dbReference type="ARBA" id="ARBA00029599"/>
    </source>
</evidence>
<keyword evidence="8 10" id="KW-0904">Protein phosphatase</keyword>
<dbReference type="PIRSF" id="PIRSF002884">
    <property type="entry name" value="CheZ"/>
    <property type="match status" value="1"/>
</dbReference>
<name>A0A3Q9BRL9_9BURK</name>
<evidence type="ECO:0000256" key="5">
    <source>
        <dbReference type="ARBA" id="ARBA00022500"/>
    </source>
</evidence>
<dbReference type="KEGG" id="upv:EJN92_08820"/>
<dbReference type="EMBL" id="CP034464">
    <property type="protein sequence ID" value="AZP12090.1"/>
    <property type="molecule type" value="Genomic_DNA"/>
</dbReference>
<evidence type="ECO:0000256" key="11">
    <source>
        <dbReference type="PIRSR" id="PIRSR002884-1"/>
    </source>
</evidence>
<evidence type="ECO:0000256" key="7">
    <source>
        <dbReference type="ARBA" id="ARBA00022801"/>
    </source>
</evidence>